<gene>
    <name evidence="2" type="ORF">E1298_01195</name>
</gene>
<keyword evidence="1" id="KW-0472">Membrane</keyword>
<dbReference type="AlphaFoldDB" id="A0A4R5CGR8"/>
<organism evidence="2 3">
    <name type="scientific">Actinomadura rubrisoli</name>
    <dbReference type="NCBI Taxonomy" id="2530368"/>
    <lineage>
        <taxon>Bacteria</taxon>
        <taxon>Bacillati</taxon>
        <taxon>Actinomycetota</taxon>
        <taxon>Actinomycetes</taxon>
        <taxon>Streptosporangiales</taxon>
        <taxon>Thermomonosporaceae</taxon>
        <taxon>Actinomadura</taxon>
    </lineage>
</organism>
<evidence type="ECO:0000313" key="3">
    <source>
        <dbReference type="Proteomes" id="UP000294513"/>
    </source>
</evidence>
<protein>
    <submittedName>
        <fullName evidence="2">Uncharacterized protein</fullName>
    </submittedName>
</protein>
<keyword evidence="3" id="KW-1185">Reference proteome</keyword>
<proteinExistence type="predicted"/>
<keyword evidence="1" id="KW-1133">Transmembrane helix</keyword>
<dbReference type="Proteomes" id="UP000294513">
    <property type="component" value="Unassembled WGS sequence"/>
</dbReference>
<keyword evidence="1" id="KW-0812">Transmembrane</keyword>
<comment type="caution">
    <text evidence="2">The sequence shown here is derived from an EMBL/GenBank/DDBJ whole genome shotgun (WGS) entry which is preliminary data.</text>
</comment>
<evidence type="ECO:0000256" key="1">
    <source>
        <dbReference type="SAM" id="Phobius"/>
    </source>
</evidence>
<dbReference type="OrthoDB" id="9859014at2"/>
<name>A0A4R5CGR8_9ACTN</name>
<dbReference type="RefSeq" id="WP_131888842.1">
    <property type="nucleotide sequence ID" value="NZ_SMKU01000002.1"/>
</dbReference>
<sequence length="147" mass="14658">MGWVVLLAGLATLYVFNKRVNSQRNAKAVAVITMLLAATAGCGLAHTVVGKGVAGSVSFVGKGAADLADEPDLVLAVSVAVTIIMVGIAVADISFDKQADKGAQFAAVVMPTLLALVIGGSLGKTGGDAVETVNTKVAAFVSDLGES</sequence>
<feature type="transmembrane region" description="Helical" evidence="1">
    <location>
        <begin position="105"/>
        <end position="123"/>
    </location>
</feature>
<accession>A0A4R5CGR8</accession>
<dbReference type="EMBL" id="SMKU01000002">
    <property type="protein sequence ID" value="TDD97680.1"/>
    <property type="molecule type" value="Genomic_DNA"/>
</dbReference>
<reference evidence="2 3" key="1">
    <citation type="submission" date="2019-03" db="EMBL/GenBank/DDBJ databases">
        <title>Draft genome sequences of novel Actinobacteria.</title>
        <authorList>
            <person name="Sahin N."/>
            <person name="Ay H."/>
            <person name="Saygin H."/>
        </authorList>
    </citation>
    <scope>NUCLEOTIDE SEQUENCE [LARGE SCALE GENOMIC DNA]</scope>
    <source>
        <strain evidence="2 3">H3C3</strain>
    </source>
</reference>
<feature type="transmembrane region" description="Helical" evidence="1">
    <location>
        <begin position="73"/>
        <end position="93"/>
    </location>
</feature>
<feature type="transmembrane region" description="Helical" evidence="1">
    <location>
        <begin position="28"/>
        <end position="49"/>
    </location>
</feature>
<evidence type="ECO:0000313" key="2">
    <source>
        <dbReference type="EMBL" id="TDD97680.1"/>
    </source>
</evidence>